<dbReference type="eggNOG" id="COG2010">
    <property type="taxonomic scope" value="Bacteria"/>
</dbReference>
<keyword evidence="2 4" id="KW-0479">Metal-binding</keyword>
<dbReference type="PROSITE" id="PS51257">
    <property type="entry name" value="PROKAR_LIPOPROTEIN"/>
    <property type="match status" value="1"/>
</dbReference>
<dbReference type="InterPro" id="IPR036909">
    <property type="entry name" value="Cyt_c-like_dom_sf"/>
</dbReference>
<dbReference type="Proteomes" id="UP000001844">
    <property type="component" value="Chromosome"/>
</dbReference>
<dbReference type="GO" id="GO:0020037">
    <property type="term" value="F:heme binding"/>
    <property type="evidence" value="ECO:0007669"/>
    <property type="project" value="InterPro"/>
</dbReference>
<accession>D5BZ40</accession>
<feature type="signal peptide" evidence="5">
    <location>
        <begin position="1"/>
        <end position="25"/>
    </location>
</feature>
<dbReference type="EMBL" id="CP001798">
    <property type="protein sequence ID" value="ADE14253.1"/>
    <property type="molecule type" value="Genomic_DNA"/>
</dbReference>
<dbReference type="RefSeq" id="WP_013032145.1">
    <property type="nucleotide sequence ID" value="NC_013960.1"/>
</dbReference>
<evidence type="ECO:0000256" key="3">
    <source>
        <dbReference type="ARBA" id="ARBA00023004"/>
    </source>
</evidence>
<evidence type="ECO:0000256" key="4">
    <source>
        <dbReference type="PROSITE-ProRule" id="PRU00433"/>
    </source>
</evidence>
<dbReference type="InterPro" id="IPR009056">
    <property type="entry name" value="Cyt_c-like_dom"/>
</dbReference>
<dbReference type="Pfam" id="PF13442">
    <property type="entry name" value="Cytochrome_CBB3"/>
    <property type="match status" value="1"/>
</dbReference>
<evidence type="ECO:0000256" key="1">
    <source>
        <dbReference type="ARBA" id="ARBA00022617"/>
    </source>
</evidence>
<dbReference type="OrthoDB" id="9797504at2"/>
<dbReference type="GO" id="GO:0046872">
    <property type="term" value="F:metal ion binding"/>
    <property type="evidence" value="ECO:0007669"/>
    <property type="project" value="UniProtKB-KW"/>
</dbReference>
<sequence length="125" mass="13851">MIAKHRISLVGVLLASCLYGAQANAEQSQTEKNYQAYCGQCHGMNGDGKGINVRDMSTQPRDHTDPEEMSARSDEELFTAIKEGGQAVDKSVLMPPWEDTFTDEEIWDLVKYLRALCGCEYGKAS</sequence>
<dbReference type="SUPFAM" id="SSF46626">
    <property type="entry name" value="Cytochrome c"/>
    <property type="match status" value="1"/>
</dbReference>
<evidence type="ECO:0000256" key="2">
    <source>
        <dbReference type="ARBA" id="ARBA00022723"/>
    </source>
</evidence>
<reference evidence="8" key="1">
    <citation type="submission" date="2010-04" db="EMBL/GenBank/DDBJ databases">
        <title>Complete genome sequence of Nitrosococcus halophilus Nc4, a salt-adapted, aerobic obligate ammonia-oxidizing sulfur purple bacterium.</title>
        <authorList>
            <consortium name="US DOE Joint Genome Institute"/>
            <person name="Campbell M.A."/>
            <person name="Malfatti S.A."/>
            <person name="Chain P.S.G."/>
            <person name="Heidelberg J.F."/>
            <person name="Ward B.B."/>
            <person name="Klotz M.G."/>
        </authorList>
    </citation>
    <scope>NUCLEOTIDE SEQUENCE [LARGE SCALE GENOMIC DNA]</scope>
    <source>
        <strain evidence="8">Nc4</strain>
    </source>
</reference>
<dbReference type="HOGENOM" id="CLU_101159_6_0_6"/>
<evidence type="ECO:0000256" key="5">
    <source>
        <dbReference type="SAM" id="SignalP"/>
    </source>
</evidence>
<gene>
    <name evidence="7" type="ordered locus">Nhal_1081</name>
</gene>
<dbReference type="PROSITE" id="PS51007">
    <property type="entry name" value="CYTC"/>
    <property type="match status" value="1"/>
</dbReference>
<dbReference type="Gene3D" id="1.10.760.10">
    <property type="entry name" value="Cytochrome c-like domain"/>
    <property type="match status" value="1"/>
</dbReference>
<dbReference type="STRING" id="472759.Nhal_1081"/>
<dbReference type="GO" id="GO:0009055">
    <property type="term" value="F:electron transfer activity"/>
    <property type="evidence" value="ECO:0007669"/>
    <property type="project" value="InterPro"/>
</dbReference>
<name>D5BZ40_NITHN</name>
<feature type="domain" description="Cytochrome c" evidence="6">
    <location>
        <begin position="25"/>
        <end position="117"/>
    </location>
</feature>
<organism evidence="7 8">
    <name type="scientific">Nitrosococcus halophilus (strain Nc4)</name>
    <dbReference type="NCBI Taxonomy" id="472759"/>
    <lineage>
        <taxon>Bacteria</taxon>
        <taxon>Pseudomonadati</taxon>
        <taxon>Pseudomonadota</taxon>
        <taxon>Gammaproteobacteria</taxon>
        <taxon>Chromatiales</taxon>
        <taxon>Chromatiaceae</taxon>
        <taxon>Nitrosococcus</taxon>
    </lineage>
</organism>
<keyword evidence="8" id="KW-1185">Reference proteome</keyword>
<protein>
    <submittedName>
        <fullName evidence="7">Cytochrome c class I</fullName>
    </submittedName>
</protein>
<keyword evidence="3 4" id="KW-0408">Iron</keyword>
<proteinExistence type="predicted"/>
<keyword evidence="5" id="KW-0732">Signal</keyword>
<evidence type="ECO:0000313" key="7">
    <source>
        <dbReference type="EMBL" id="ADE14253.1"/>
    </source>
</evidence>
<feature type="chain" id="PRO_5003070230" evidence="5">
    <location>
        <begin position="26"/>
        <end position="125"/>
    </location>
</feature>
<dbReference type="AlphaFoldDB" id="D5BZ40"/>
<evidence type="ECO:0000313" key="8">
    <source>
        <dbReference type="Proteomes" id="UP000001844"/>
    </source>
</evidence>
<dbReference type="KEGG" id="nhl:Nhal_1081"/>
<evidence type="ECO:0000259" key="6">
    <source>
        <dbReference type="PROSITE" id="PS51007"/>
    </source>
</evidence>
<keyword evidence="1 4" id="KW-0349">Heme</keyword>